<evidence type="ECO:0000256" key="3">
    <source>
        <dbReference type="ARBA" id="ARBA00022793"/>
    </source>
</evidence>
<evidence type="ECO:0000256" key="1">
    <source>
        <dbReference type="ARBA" id="ARBA00001933"/>
    </source>
</evidence>
<dbReference type="SUPFAM" id="SSF53383">
    <property type="entry name" value="PLP-dependent transferases"/>
    <property type="match status" value="1"/>
</dbReference>
<sequence>MGIQREFDSMIVPTKGEIDAPSSSRKNLCLSVVEPDIKDETSFQELDMILTQYLETLSKRKKYHIGTTFKGAIDDLDFVIQTLENCGYSNDRYYIHCDAALCGLILPFIRHAKKITFKKPIGSISISSHKFLGCPMPCGIQITRKSYVSSLSKIEYINSRDATISGSRNGLTPIFLWYCLSTKGHARLQQDSKICIENARYLKDRLLEAGISAMLNEFSITVVFERPYVHKFIRRWNLCYLRGMAHVVVMPGITREIIDSFFKDLMQERNKWYQYAKALPPCLADDFGSQNCMCSDNKMHN</sequence>
<dbReference type="PANTHER" id="PTHR46101">
    <property type="match status" value="1"/>
</dbReference>
<keyword evidence="4 6" id="KW-0663">Pyridoxal phosphate</keyword>
<keyword evidence="3" id="KW-0210">Decarboxylase</keyword>
<keyword evidence="8" id="KW-1185">Reference proteome</keyword>
<dbReference type="Gene3D" id="3.90.1150.10">
    <property type="entry name" value="Aspartate Aminotransferase, domain 1"/>
    <property type="match status" value="1"/>
</dbReference>
<keyword evidence="5 6" id="KW-0456">Lyase</keyword>
<comment type="cofactor">
    <cofactor evidence="1 6">
        <name>pyridoxal 5'-phosphate</name>
        <dbReference type="ChEBI" id="CHEBI:597326"/>
    </cofactor>
</comment>
<dbReference type="InterPro" id="IPR015421">
    <property type="entry name" value="PyrdxlP-dep_Trfase_major"/>
</dbReference>
<gene>
    <name evidence="7" type="ORF">KY290_034008</name>
</gene>
<protein>
    <recommendedName>
        <fullName evidence="9">Histidine decarboxylase</fullName>
    </recommendedName>
</protein>
<comment type="similarity">
    <text evidence="2 6">Belongs to the group II decarboxylase family.</text>
</comment>
<dbReference type="EMBL" id="JAIVGD010000026">
    <property type="protein sequence ID" value="KAH0740965.1"/>
    <property type="molecule type" value="Genomic_DNA"/>
</dbReference>
<dbReference type="InterPro" id="IPR015424">
    <property type="entry name" value="PyrdxlP-dep_Trfase"/>
</dbReference>
<dbReference type="Pfam" id="PF00282">
    <property type="entry name" value="Pyridoxal_deC"/>
    <property type="match status" value="1"/>
</dbReference>
<evidence type="ECO:0000256" key="4">
    <source>
        <dbReference type="ARBA" id="ARBA00022898"/>
    </source>
</evidence>
<name>A0ABQ7U265_SOLTU</name>
<dbReference type="Gene3D" id="3.40.640.10">
    <property type="entry name" value="Type I PLP-dependent aspartate aminotransferase-like (Major domain)"/>
    <property type="match status" value="1"/>
</dbReference>
<evidence type="ECO:0000256" key="6">
    <source>
        <dbReference type="RuleBase" id="RU000382"/>
    </source>
</evidence>
<dbReference type="PANTHER" id="PTHR46101:SF9">
    <property type="entry name" value="HISTIDINE DECARBOXYLASE"/>
    <property type="match status" value="1"/>
</dbReference>
<comment type="caution">
    <text evidence="7">The sequence shown here is derived from an EMBL/GenBank/DDBJ whole genome shotgun (WGS) entry which is preliminary data.</text>
</comment>
<dbReference type="InterPro" id="IPR051151">
    <property type="entry name" value="Group_II_Decarboxylase"/>
</dbReference>
<dbReference type="InterPro" id="IPR002129">
    <property type="entry name" value="PyrdxlP-dep_de-COase"/>
</dbReference>
<dbReference type="Proteomes" id="UP000826656">
    <property type="component" value="Unassembled WGS sequence"/>
</dbReference>
<reference evidence="7 8" key="1">
    <citation type="journal article" date="2021" name="bioRxiv">
        <title>Chromosome-scale and haplotype-resolved genome assembly of a tetraploid potato cultivar.</title>
        <authorList>
            <person name="Sun H."/>
            <person name="Jiao W.-B."/>
            <person name="Krause K."/>
            <person name="Campoy J.A."/>
            <person name="Goel M."/>
            <person name="Folz-Donahue K."/>
            <person name="Kukat C."/>
            <person name="Huettel B."/>
            <person name="Schneeberger K."/>
        </authorList>
    </citation>
    <scope>NUCLEOTIDE SEQUENCE [LARGE SCALE GENOMIC DNA]</scope>
    <source>
        <strain evidence="7">SolTubOtavaFocal</strain>
        <tissue evidence="7">Leaves</tissue>
    </source>
</reference>
<accession>A0ABQ7U265</accession>
<evidence type="ECO:0008006" key="9">
    <source>
        <dbReference type="Google" id="ProtNLM"/>
    </source>
</evidence>
<dbReference type="PROSITE" id="PS00392">
    <property type="entry name" value="DDC_GAD_HDC_YDC"/>
    <property type="match status" value="1"/>
</dbReference>
<evidence type="ECO:0000313" key="7">
    <source>
        <dbReference type="EMBL" id="KAH0740965.1"/>
    </source>
</evidence>
<organism evidence="7 8">
    <name type="scientific">Solanum tuberosum</name>
    <name type="common">Potato</name>
    <dbReference type="NCBI Taxonomy" id="4113"/>
    <lineage>
        <taxon>Eukaryota</taxon>
        <taxon>Viridiplantae</taxon>
        <taxon>Streptophyta</taxon>
        <taxon>Embryophyta</taxon>
        <taxon>Tracheophyta</taxon>
        <taxon>Spermatophyta</taxon>
        <taxon>Magnoliopsida</taxon>
        <taxon>eudicotyledons</taxon>
        <taxon>Gunneridae</taxon>
        <taxon>Pentapetalae</taxon>
        <taxon>asterids</taxon>
        <taxon>lamiids</taxon>
        <taxon>Solanales</taxon>
        <taxon>Solanaceae</taxon>
        <taxon>Solanoideae</taxon>
        <taxon>Solaneae</taxon>
        <taxon>Solanum</taxon>
    </lineage>
</organism>
<dbReference type="InterPro" id="IPR021115">
    <property type="entry name" value="Pyridoxal-P_BS"/>
</dbReference>
<evidence type="ECO:0000256" key="2">
    <source>
        <dbReference type="ARBA" id="ARBA00009533"/>
    </source>
</evidence>
<proteinExistence type="inferred from homology"/>
<evidence type="ECO:0000256" key="5">
    <source>
        <dbReference type="ARBA" id="ARBA00023239"/>
    </source>
</evidence>
<dbReference type="InterPro" id="IPR015422">
    <property type="entry name" value="PyrdxlP-dep_Trfase_small"/>
</dbReference>
<evidence type="ECO:0000313" key="8">
    <source>
        <dbReference type="Proteomes" id="UP000826656"/>
    </source>
</evidence>